<keyword evidence="3" id="KW-1185">Reference proteome</keyword>
<protein>
    <submittedName>
        <fullName evidence="2">Uncharacterized protein</fullName>
    </submittedName>
</protein>
<reference evidence="2 3" key="1">
    <citation type="submission" date="2022-01" db="EMBL/GenBank/DDBJ databases">
        <authorList>
            <person name="Xiong W."/>
            <person name="Schranz E."/>
        </authorList>
    </citation>
    <scope>NUCLEOTIDE SEQUENCE [LARGE SCALE GENOMIC DNA]</scope>
</reference>
<accession>A0AAU9NGZ1</accession>
<organism evidence="2 3">
    <name type="scientific">Lactuca virosa</name>
    <dbReference type="NCBI Taxonomy" id="75947"/>
    <lineage>
        <taxon>Eukaryota</taxon>
        <taxon>Viridiplantae</taxon>
        <taxon>Streptophyta</taxon>
        <taxon>Embryophyta</taxon>
        <taxon>Tracheophyta</taxon>
        <taxon>Spermatophyta</taxon>
        <taxon>Magnoliopsida</taxon>
        <taxon>eudicotyledons</taxon>
        <taxon>Gunneridae</taxon>
        <taxon>Pentapetalae</taxon>
        <taxon>asterids</taxon>
        <taxon>campanulids</taxon>
        <taxon>Asterales</taxon>
        <taxon>Asteraceae</taxon>
        <taxon>Cichorioideae</taxon>
        <taxon>Cichorieae</taxon>
        <taxon>Lactucinae</taxon>
        <taxon>Lactuca</taxon>
    </lineage>
</organism>
<dbReference type="PANTHER" id="PTHR35474">
    <property type="entry name" value="ATP PHOSPHORIBOSYLTRANSFERASE REGULATORY SUBUNIT"/>
    <property type="match status" value="1"/>
</dbReference>
<dbReference type="GO" id="GO:0009787">
    <property type="term" value="P:regulation of abscisic acid-activated signaling pathway"/>
    <property type="evidence" value="ECO:0007669"/>
    <property type="project" value="InterPro"/>
</dbReference>
<dbReference type="Proteomes" id="UP001157418">
    <property type="component" value="Unassembled WGS sequence"/>
</dbReference>
<evidence type="ECO:0000313" key="3">
    <source>
        <dbReference type="Proteomes" id="UP001157418"/>
    </source>
</evidence>
<dbReference type="AlphaFoldDB" id="A0AAU9NGZ1"/>
<proteinExistence type="predicted"/>
<dbReference type="InterPro" id="IPR039324">
    <property type="entry name" value="SHW1"/>
</dbReference>
<dbReference type="PANTHER" id="PTHR35474:SF1">
    <property type="entry name" value="ATP PHOSPHORIBOSYLTRANSFERASE REGULATORY SUBUNIT"/>
    <property type="match status" value="1"/>
</dbReference>
<dbReference type="EMBL" id="CAKMRJ010004445">
    <property type="protein sequence ID" value="CAH1437136.1"/>
    <property type="molecule type" value="Genomic_DNA"/>
</dbReference>
<dbReference type="GO" id="GO:0010100">
    <property type="term" value="P:negative regulation of photomorphogenesis"/>
    <property type="evidence" value="ECO:0007669"/>
    <property type="project" value="InterPro"/>
</dbReference>
<feature type="region of interest" description="Disordered" evidence="1">
    <location>
        <begin position="49"/>
        <end position="69"/>
    </location>
</feature>
<gene>
    <name evidence="2" type="ORF">LVIROSA_LOCUS23479</name>
</gene>
<evidence type="ECO:0000313" key="2">
    <source>
        <dbReference type="EMBL" id="CAH1437136.1"/>
    </source>
</evidence>
<name>A0AAU9NGZ1_9ASTR</name>
<sequence length="211" mass="24519">MSLNLHRLQALADDTKSSPPWTAPNFSKSHLPVPSSTHFCFRSPGLRLQATRRPPSYPQEGENSAADPRIWNRNRNDMTFFGDYDEDDDEDDEEEEEDDRSMDLLIRFVENVFKKISKRARKAVRSVLPINIPTKLVLICISQVINLIQFVDNQLPKANPSLYRNLHLRMEHGRMLRRLCQHLILNFKSLTKIVGLIKEVHSLVKLVQRHL</sequence>
<evidence type="ECO:0000256" key="1">
    <source>
        <dbReference type="SAM" id="MobiDB-lite"/>
    </source>
</evidence>
<comment type="caution">
    <text evidence="2">The sequence shown here is derived from an EMBL/GenBank/DDBJ whole genome shotgun (WGS) entry which is preliminary data.</text>
</comment>